<feature type="non-terminal residue" evidence="1">
    <location>
        <position position="1"/>
    </location>
</feature>
<dbReference type="EMBL" id="BMAW01075404">
    <property type="protein sequence ID" value="GFT96687.1"/>
    <property type="molecule type" value="Genomic_DNA"/>
</dbReference>
<dbReference type="Proteomes" id="UP000887013">
    <property type="component" value="Unassembled WGS sequence"/>
</dbReference>
<evidence type="ECO:0000313" key="1">
    <source>
        <dbReference type="EMBL" id="GFT96687.1"/>
    </source>
</evidence>
<gene>
    <name evidence="1" type="ORF">NPIL_384031</name>
</gene>
<proteinExistence type="predicted"/>
<evidence type="ECO:0000313" key="2">
    <source>
        <dbReference type="Proteomes" id="UP000887013"/>
    </source>
</evidence>
<sequence>VKSPSTETTTKLYDISSIKKSVARRGDIPPQMESMIKQFHISSIKDTVANVPPTERSLKQKT</sequence>
<accession>A0A8X6UA30</accession>
<reference evidence="1" key="1">
    <citation type="submission" date="2020-08" db="EMBL/GenBank/DDBJ databases">
        <title>Multicomponent nature underlies the extraordinary mechanical properties of spider dragline silk.</title>
        <authorList>
            <person name="Kono N."/>
            <person name="Nakamura H."/>
            <person name="Mori M."/>
            <person name="Yoshida Y."/>
            <person name="Ohtoshi R."/>
            <person name="Malay A.D."/>
            <person name="Moran D.A.P."/>
            <person name="Tomita M."/>
            <person name="Numata K."/>
            <person name="Arakawa K."/>
        </authorList>
    </citation>
    <scope>NUCLEOTIDE SEQUENCE</scope>
</reference>
<keyword evidence="2" id="KW-1185">Reference proteome</keyword>
<name>A0A8X6UA30_NEPPI</name>
<comment type="caution">
    <text evidence="1">The sequence shown here is derived from an EMBL/GenBank/DDBJ whole genome shotgun (WGS) entry which is preliminary data.</text>
</comment>
<dbReference type="AlphaFoldDB" id="A0A8X6UA30"/>
<organism evidence="1 2">
    <name type="scientific">Nephila pilipes</name>
    <name type="common">Giant wood spider</name>
    <name type="synonym">Nephila maculata</name>
    <dbReference type="NCBI Taxonomy" id="299642"/>
    <lineage>
        <taxon>Eukaryota</taxon>
        <taxon>Metazoa</taxon>
        <taxon>Ecdysozoa</taxon>
        <taxon>Arthropoda</taxon>
        <taxon>Chelicerata</taxon>
        <taxon>Arachnida</taxon>
        <taxon>Araneae</taxon>
        <taxon>Araneomorphae</taxon>
        <taxon>Entelegynae</taxon>
        <taxon>Araneoidea</taxon>
        <taxon>Nephilidae</taxon>
        <taxon>Nephila</taxon>
    </lineage>
</organism>
<protein>
    <submittedName>
        <fullName evidence="1">Uncharacterized protein</fullName>
    </submittedName>
</protein>